<dbReference type="AlphaFoldDB" id="A0A4Q7V575"/>
<keyword evidence="3" id="KW-1185">Reference proteome</keyword>
<reference evidence="2 3" key="1">
    <citation type="submission" date="2019-02" db="EMBL/GenBank/DDBJ databases">
        <title>Sequencing the genomes of 1000 actinobacteria strains.</title>
        <authorList>
            <person name="Klenk H.-P."/>
        </authorList>
    </citation>
    <scope>NUCLEOTIDE SEQUENCE [LARGE SCALE GENOMIC DNA]</scope>
    <source>
        <strain evidence="2 3">DSM 45779</strain>
    </source>
</reference>
<organism evidence="2 3">
    <name type="scientific">Pseudonocardia sediminis</name>
    <dbReference type="NCBI Taxonomy" id="1397368"/>
    <lineage>
        <taxon>Bacteria</taxon>
        <taxon>Bacillati</taxon>
        <taxon>Actinomycetota</taxon>
        <taxon>Actinomycetes</taxon>
        <taxon>Pseudonocardiales</taxon>
        <taxon>Pseudonocardiaceae</taxon>
        <taxon>Pseudonocardia</taxon>
    </lineage>
</organism>
<evidence type="ECO:0008006" key="4">
    <source>
        <dbReference type="Google" id="ProtNLM"/>
    </source>
</evidence>
<comment type="caution">
    <text evidence="2">The sequence shown here is derived from an EMBL/GenBank/DDBJ whole genome shotgun (WGS) entry which is preliminary data.</text>
</comment>
<evidence type="ECO:0000256" key="1">
    <source>
        <dbReference type="SAM" id="Phobius"/>
    </source>
</evidence>
<feature type="transmembrane region" description="Helical" evidence="1">
    <location>
        <begin position="184"/>
        <end position="201"/>
    </location>
</feature>
<proteinExistence type="predicted"/>
<name>A0A4Q7V575_PSEST</name>
<feature type="transmembrane region" description="Helical" evidence="1">
    <location>
        <begin position="51"/>
        <end position="70"/>
    </location>
</feature>
<feature type="transmembrane region" description="Helical" evidence="1">
    <location>
        <begin position="115"/>
        <end position="132"/>
    </location>
</feature>
<evidence type="ECO:0000313" key="3">
    <source>
        <dbReference type="Proteomes" id="UP000291591"/>
    </source>
</evidence>
<feature type="transmembrane region" description="Helical" evidence="1">
    <location>
        <begin position="353"/>
        <end position="373"/>
    </location>
</feature>
<feature type="transmembrane region" description="Helical" evidence="1">
    <location>
        <begin position="323"/>
        <end position="346"/>
    </location>
</feature>
<keyword evidence="1" id="KW-0472">Membrane</keyword>
<gene>
    <name evidence="2" type="ORF">EV383_4835</name>
</gene>
<feature type="transmembrane region" description="Helical" evidence="1">
    <location>
        <begin position="20"/>
        <end position="39"/>
    </location>
</feature>
<accession>A0A4Q7V575</accession>
<evidence type="ECO:0000313" key="2">
    <source>
        <dbReference type="EMBL" id="RZT87903.1"/>
    </source>
</evidence>
<dbReference type="EMBL" id="SHKL01000001">
    <property type="protein sequence ID" value="RZT87903.1"/>
    <property type="molecule type" value="Genomic_DNA"/>
</dbReference>
<keyword evidence="1" id="KW-1133">Transmembrane helix</keyword>
<dbReference type="Proteomes" id="UP000291591">
    <property type="component" value="Unassembled WGS sequence"/>
</dbReference>
<sequence length="427" mass="46180">MRLKHRSDWFPTVVAVLLPVQLPGVASLSFGLVIALLVFPVVFRLHWLQRLWFVWSSTIVLSLSGLILIIVNRGSGSVIEFAPDLIRQSYLVVFALAVEALVVVWLVFRLKISRTVVLFAIGSLVNSALHPEAWGENAWKYAFAFPASLLFVAMLGRLRREVVLVGGLSLAGLSLALATRNTAGAVAISVISQLLFGRRPVGGRTSSARFLLLGMVLVVAVSVIYDLILSFSLQGVFGPALQRTAELQSLNSAPVAGRVEYGATFSLFWSQPWGFGPGAVPPVEVADIGKVGLQALGVGTSDDYVNNVMFGRTIEVHSILGDLWVQFGVGGIVLGLTLIGTLLVGFRKSIELCALQSRVIVTFLVFQAGWDLLFSPLAVNYRTVGFSFGICLAFIALDSSNANEKLSISDLESDWDSLNSSSLREEK</sequence>
<keyword evidence="1" id="KW-0812">Transmembrane</keyword>
<feature type="transmembrane region" description="Helical" evidence="1">
    <location>
        <begin position="210"/>
        <end position="233"/>
    </location>
</feature>
<feature type="transmembrane region" description="Helical" evidence="1">
    <location>
        <begin position="90"/>
        <end position="108"/>
    </location>
</feature>
<protein>
    <recommendedName>
        <fullName evidence="4">O-antigen ligase-like membrane protein</fullName>
    </recommendedName>
</protein>